<evidence type="ECO:0000313" key="3">
    <source>
        <dbReference type="Proteomes" id="UP000294621"/>
    </source>
</evidence>
<evidence type="ECO:0000313" key="2">
    <source>
        <dbReference type="EMBL" id="TDL33594.1"/>
    </source>
</evidence>
<feature type="region of interest" description="Disordered" evidence="1">
    <location>
        <begin position="1"/>
        <end position="40"/>
    </location>
</feature>
<dbReference type="Proteomes" id="UP000294621">
    <property type="component" value="Unassembled WGS sequence"/>
</dbReference>
<organism evidence="2 3">
    <name type="scientific">Arthrobacter nitrophenolicus</name>
    <dbReference type="NCBI Taxonomy" id="683150"/>
    <lineage>
        <taxon>Bacteria</taxon>
        <taxon>Bacillati</taxon>
        <taxon>Actinomycetota</taxon>
        <taxon>Actinomycetes</taxon>
        <taxon>Micrococcales</taxon>
        <taxon>Micrococcaceae</taxon>
        <taxon>Arthrobacter</taxon>
    </lineage>
</organism>
<gene>
    <name evidence="2" type="ORF">E2R57_16910</name>
</gene>
<dbReference type="CDD" id="cd12954">
    <property type="entry name" value="MMP_TTHA0227_like_1"/>
    <property type="match status" value="1"/>
</dbReference>
<dbReference type="SUPFAM" id="SSF55486">
    <property type="entry name" value="Metalloproteases ('zincins'), catalytic domain"/>
    <property type="match status" value="1"/>
</dbReference>
<sequence>MQSSNQKSGFTVRLADPDARKDQGGESAGRSFMQRRRNRHGRGLRGEVMLPTHPGYRTRSDRFDDMVLDSAQRLHDIWGKTLDGVRFGVDEIPPDLELLAASSAPVPMGSYSPATGEDGPMITVYRRVVEQACPGVEELQDLVHDVVVEHTAEMLGVAPETLDPVYRRRY</sequence>
<comment type="caution">
    <text evidence="2">The sequence shown here is derived from an EMBL/GenBank/DDBJ whole genome shotgun (WGS) entry which is preliminary data.</text>
</comment>
<feature type="compositionally biased region" description="Basic and acidic residues" evidence="1">
    <location>
        <begin position="15"/>
        <end position="24"/>
    </location>
</feature>
<dbReference type="Pfam" id="PF06262">
    <property type="entry name" value="Zincin_1"/>
    <property type="match status" value="1"/>
</dbReference>
<dbReference type="OrthoDB" id="4966605at2"/>
<evidence type="ECO:0000256" key="1">
    <source>
        <dbReference type="SAM" id="MobiDB-lite"/>
    </source>
</evidence>
<dbReference type="InterPro" id="IPR038555">
    <property type="entry name" value="Zincin_1_sf"/>
</dbReference>
<dbReference type="EMBL" id="SMZQ01000010">
    <property type="protein sequence ID" value="TDL33594.1"/>
    <property type="molecule type" value="Genomic_DNA"/>
</dbReference>
<dbReference type="InterPro" id="IPR010428">
    <property type="entry name" value="Zincin_1"/>
</dbReference>
<protein>
    <submittedName>
        <fullName evidence="2">Metallopeptidase family protein</fullName>
    </submittedName>
</protein>
<dbReference type="AlphaFoldDB" id="A0A4R5XQ06"/>
<dbReference type="RefSeq" id="WP_133351015.1">
    <property type="nucleotide sequence ID" value="NZ_SMZQ01000010.1"/>
</dbReference>
<reference evidence="2 3" key="1">
    <citation type="submission" date="2019-03" db="EMBL/GenBank/DDBJ databases">
        <title>Genome Sequencing and Assembly of Various Microbes Isolated from Partially Reclaimed Soil and Acid Mine Drainage (AMD) Site.</title>
        <authorList>
            <person name="Steinbock B."/>
            <person name="Bechtold R."/>
            <person name="Sevigny J.L."/>
            <person name="Thomas D."/>
            <person name="Cuthill L.R."/>
            <person name="Aveiro Johannsen E.J."/>
            <person name="Thomas K."/>
            <person name="Ghosh A."/>
        </authorList>
    </citation>
    <scope>NUCLEOTIDE SEQUENCE [LARGE SCALE GENOMIC DNA]</scope>
    <source>
        <strain evidence="2 3">S-A1</strain>
    </source>
</reference>
<accession>A0A4R5XQ06</accession>
<dbReference type="Gene3D" id="3.30.2010.20">
    <property type="match status" value="1"/>
</dbReference>
<proteinExistence type="predicted"/>
<name>A0A4R5XQ06_9MICC</name>